<feature type="repeat" description="ANK" evidence="2">
    <location>
        <begin position="857"/>
        <end position="889"/>
    </location>
</feature>
<dbReference type="Pfam" id="PF00023">
    <property type="entry name" value="Ank"/>
    <property type="match status" value="1"/>
</dbReference>
<keyword evidence="2" id="KW-0040">ANK repeat</keyword>
<dbReference type="SMART" id="SM00248">
    <property type="entry name" value="ANK"/>
    <property type="match status" value="24"/>
</dbReference>
<evidence type="ECO:0000256" key="3">
    <source>
        <dbReference type="SAM" id="MobiDB-lite"/>
    </source>
</evidence>
<evidence type="ECO:0000256" key="2">
    <source>
        <dbReference type="PROSITE-ProRule" id="PRU00023"/>
    </source>
</evidence>
<feature type="domain" description="Nephrocystin 3-like N-terminal" evidence="5">
    <location>
        <begin position="49"/>
        <end position="209"/>
    </location>
</feature>
<feature type="repeat" description="ANK" evidence="2">
    <location>
        <begin position="724"/>
        <end position="756"/>
    </location>
</feature>
<organism evidence="6 7">
    <name type="scientific">Podospora aff. communis PSN243</name>
    <dbReference type="NCBI Taxonomy" id="3040156"/>
    <lineage>
        <taxon>Eukaryota</taxon>
        <taxon>Fungi</taxon>
        <taxon>Dikarya</taxon>
        <taxon>Ascomycota</taxon>
        <taxon>Pezizomycotina</taxon>
        <taxon>Sordariomycetes</taxon>
        <taxon>Sordariomycetidae</taxon>
        <taxon>Sordariales</taxon>
        <taxon>Podosporaceae</taxon>
        <taxon>Podospora</taxon>
    </lineage>
</organism>
<dbReference type="Pfam" id="PF12796">
    <property type="entry name" value="Ank_2"/>
    <property type="match status" value="5"/>
</dbReference>
<comment type="caution">
    <text evidence="6">The sequence shown here is derived from an EMBL/GenBank/DDBJ whole genome shotgun (WGS) entry which is preliminary data.</text>
</comment>
<dbReference type="SUPFAM" id="SSF52540">
    <property type="entry name" value="P-loop containing nucleoside triphosphate hydrolases"/>
    <property type="match status" value="1"/>
</dbReference>
<dbReference type="Gene3D" id="3.40.50.300">
    <property type="entry name" value="P-loop containing nucleotide triphosphate hydrolases"/>
    <property type="match status" value="1"/>
</dbReference>
<name>A0AAV9GBR4_9PEZI</name>
<feature type="repeat" description="ANK" evidence="2">
    <location>
        <begin position="582"/>
        <end position="614"/>
    </location>
</feature>
<dbReference type="InterPro" id="IPR027417">
    <property type="entry name" value="P-loop_NTPase"/>
</dbReference>
<protein>
    <submittedName>
        <fullName evidence="6">Ankyrin repeat-containing domain protein</fullName>
    </submittedName>
</protein>
<evidence type="ECO:0000313" key="7">
    <source>
        <dbReference type="Proteomes" id="UP001321760"/>
    </source>
</evidence>
<feature type="repeat" description="ANK" evidence="2">
    <location>
        <begin position="890"/>
        <end position="928"/>
    </location>
</feature>
<dbReference type="PROSITE" id="PS50088">
    <property type="entry name" value="ANK_REPEAT"/>
    <property type="match status" value="9"/>
</dbReference>
<dbReference type="InterPro" id="IPR056884">
    <property type="entry name" value="NPHP3-like_N"/>
</dbReference>
<feature type="repeat" description="ANK" evidence="2">
    <location>
        <begin position="1871"/>
        <end position="1903"/>
    </location>
</feature>
<dbReference type="Gene3D" id="1.25.40.20">
    <property type="entry name" value="Ankyrin repeat-containing domain"/>
    <property type="match status" value="7"/>
</dbReference>
<feature type="repeat" description="ANK" evidence="2">
    <location>
        <begin position="1557"/>
        <end position="1592"/>
    </location>
</feature>
<dbReference type="SUPFAM" id="SSF48403">
    <property type="entry name" value="Ankyrin repeat"/>
    <property type="match status" value="5"/>
</dbReference>
<feature type="repeat" description="ANK" evidence="2">
    <location>
        <begin position="1224"/>
        <end position="1256"/>
    </location>
</feature>
<dbReference type="PANTHER" id="PTHR24118:SF99">
    <property type="entry name" value="POTE ANKYRIN DOMAIN FAMILY MEMBER 3C-RELATED"/>
    <property type="match status" value="1"/>
</dbReference>
<reference evidence="6" key="2">
    <citation type="submission" date="2023-05" db="EMBL/GenBank/DDBJ databases">
        <authorList>
            <consortium name="Lawrence Berkeley National Laboratory"/>
            <person name="Steindorff A."/>
            <person name="Hensen N."/>
            <person name="Bonometti L."/>
            <person name="Westerberg I."/>
            <person name="Brannstrom I.O."/>
            <person name="Guillou S."/>
            <person name="Cros-Aarteil S."/>
            <person name="Calhoun S."/>
            <person name="Haridas S."/>
            <person name="Kuo A."/>
            <person name="Mondo S."/>
            <person name="Pangilinan J."/>
            <person name="Riley R."/>
            <person name="Labutti K."/>
            <person name="Andreopoulos B."/>
            <person name="Lipzen A."/>
            <person name="Chen C."/>
            <person name="Yanf M."/>
            <person name="Daum C."/>
            <person name="Ng V."/>
            <person name="Clum A."/>
            <person name="Ohm R."/>
            <person name="Martin F."/>
            <person name="Silar P."/>
            <person name="Natvig D."/>
            <person name="Lalanne C."/>
            <person name="Gautier V."/>
            <person name="Ament-Velasquez S.L."/>
            <person name="Kruys A."/>
            <person name="Hutchinson M.I."/>
            <person name="Powell A.J."/>
            <person name="Barry K."/>
            <person name="Miller A.N."/>
            <person name="Grigoriev I.V."/>
            <person name="Debuchy R."/>
            <person name="Gladieux P."/>
            <person name="Thoren M.H."/>
            <person name="Johannesson H."/>
        </authorList>
    </citation>
    <scope>NUCLEOTIDE SEQUENCE</scope>
    <source>
        <strain evidence="6">PSN243</strain>
    </source>
</reference>
<dbReference type="EMBL" id="MU865973">
    <property type="protein sequence ID" value="KAK4444770.1"/>
    <property type="molecule type" value="Genomic_DNA"/>
</dbReference>
<gene>
    <name evidence="6" type="ORF">QBC34DRAFT_180219</name>
</gene>
<dbReference type="Pfam" id="PF24883">
    <property type="entry name" value="NPHP3_N"/>
    <property type="match status" value="1"/>
</dbReference>
<evidence type="ECO:0000259" key="4">
    <source>
        <dbReference type="Pfam" id="PF22939"/>
    </source>
</evidence>
<sequence>MSDGYEVVDHAETALDTAAVDKVREWLQPTDYLADSGEFRRHLSSQAPGTGLWICETDEYRKWHDSDHHGSLWIKGIPGAGKSVIAASLIQHLRTTENHPVLFFFFRNIVSANFSPRALIQDWLAQLLPHSPKLQFALQPRSETNLAEISDGDLFQHFLDGLSCVEKVYCIADALDEMESDSRQAAFLERLNHLATHQPAALKLLMTSRPKRHLQSALRDSSIVHISLQQRLVDVDIVAYLRHRLDQHDLGEPTRQKIVDMVTQRSEGLFLYAKLAMDQISRDLAHSDHTDINALEASLPVGLEQTYNAMLAKQRERNGVSIELQVHVLEAVTHAARPLRLNELTSLTKCTYPDLSPPGGLKALIATCCGSLVEVLEDETLQIIHHSFTEFLRGDTRTKPVGKTADFPLIDSEAAHKRMTMHCLRYLRSGSMLQEDEPDSGEAVQETMALVFRNPQHKRDYDEEHHNYSYLGLKRENDPFDYRQARLSHPFLAYAIDYWTHHARRYDVHDEAFFTAITSFLDPNSLTFLRWLLLQWGTTSETRGSQDGIPTALHIAAFAGLSKLALALLTEDSALVSKVDAQQRVPLHWAAQKGHPKVAALLIQHGADPNAEDGRGLKPIHLAARNNHAAVLKLLLEAGVEPDTVKTKEDHSGRLLGGEAITRGQDAILYAAQRGHTECVKAMIPFCNPETLERLLCECCNNGRSDAVLAILENSNVSPDAMFRQATALYYACLSANVRSTEALIRRGADVGKMSTYFPRRRINGGPSPRAQAEKAPIHVLIDMWWEANDEECRAILQCLVKAGADLEQLDGDGDTPLAIALGSLDSSSYPARRQLNFPALQALIEAGADINRTLKQHRTALHVASMFNNLKAIKLLVERGCDVNEKDKDGDTPLLCALREKREGPKIAAEVAQYLLDQGADPNCRDEYGHTAASLAMSVDFDLFRTLLGRCKDDKRLKEECWFGLSESYSIAEEDFVKYVDLLLAEGVDINTRGRRGNTLYLLCLGKDKKTRILRDRGADPCVVNDSGENALFSLLRSAHQRSAYHERLEHLIADGIDPLSTDKHGNTLLHQAAGDWKDDVEHVKWLLGLGIPLNAVNNKGQTALHVFWNSSDSNPSGFGYVNSPGMVSVDETVHFLDAIGSGVKDVFGILDNDGLGVIHLAAMTSEYGLAKLVEAGADLGLLTKDSQNVLHLAARARRPGILCQILAHHSLENVGINHKDDFDLTPLHVACASGRAESVALLLKHGADMNALGPQKRTALHLCAQFPLEQGVWDSHALSSWARGPSRHPLRPGGERYPRDSWYRHTNGKAIVRGALNSQVAVIAKMLIQAGIDVAAMDASNQTALDTALYEGCAPFVEVFASDKELLQRATATTEEPRSRRGKKSPKTSDEVNQKMMVHLALARPRSGLPNLRASESLWEEALQSPHRYLNLLSVEDAAELINESFTANPSRLSHYDLLAELLQPARLPVAENTVNFVKHYESYALARQYIEKSREANDRYYENPSLTSLQMACEAKECNLEMLRFLAETVGVDVNARYACHDGDTYQQNVEIVPGGTALHTLASAKYYWQVEGLRYLLAHGAEVDALDEKGRSALHIAVGKVIQDGSRYDSRSVWGAAATRVLLDHGADPNLLDKRELSPLHKSSTTPRAMELLLAHGANPKLGKHLPVFEAIFDQNLAALELLLDHGVDVNSVDETRRALYLHYNLKKDRKLYAIICAAFPAKLNHHYKQLIPLLRTLVLRGADLYAALNEDETAIHFLFEFPELPVQQELLSEGCASRIDFNRRDQRGRTVLMAACAAAHLGGRSSEKCDTLAGILKHGGDATLVDNNGKTALHHLLINEHPNDNTITEFINRDEVRPTLFIKDNDGYTPLHYALRFLRPEICELLLSKGANLLEADPNGQTALHHIAHQINRTRRPSPTVLETDLPADYESKCLALWNKCLSQGGSINTADNQGNTPLHIFILSDVHRPRYSEDNPTSTWQEVCHLRMYDMLFPADSGVDVFAVNNEGETMLHVAARRKAKYGQVEGHDKKVFVAFVAKGLDLLREDGKGRSALDVASACEKDDIVGAFRRS</sequence>
<feature type="repeat" description="ANK" evidence="2">
    <location>
        <begin position="1593"/>
        <end position="1638"/>
    </location>
</feature>
<feature type="region of interest" description="Disordered" evidence="3">
    <location>
        <begin position="1372"/>
        <end position="1394"/>
    </location>
</feature>
<accession>A0AAV9GBR4</accession>
<evidence type="ECO:0000256" key="1">
    <source>
        <dbReference type="ARBA" id="ARBA00022737"/>
    </source>
</evidence>
<feature type="repeat" description="ANK" evidence="2">
    <location>
        <begin position="615"/>
        <end position="647"/>
    </location>
</feature>
<dbReference type="InterPro" id="IPR054471">
    <property type="entry name" value="GPIID_WHD"/>
</dbReference>
<dbReference type="Proteomes" id="UP001321760">
    <property type="component" value="Unassembled WGS sequence"/>
</dbReference>
<keyword evidence="7" id="KW-1185">Reference proteome</keyword>
<keyword evidence="1" id="KW-0677">Repeat</keyword>
<feature type="domain" description="GPI inositol-deacylase winged helix" evidence="4">
    <location>
        <begin position="327"/>
        <end position="397"/>
    </location>
</feature>
<proteinExistence type="predicted"/>
<dbReference type="InterPro" id="IPR036770">
    <property type="entry name" value="Ankyrin_rpt-contain_sf"/>
</dbReference>
<evidence type="ECO:0000313" key="6">
    <source>
        <dbReference type="EMBL" id="KAK4444770.1"/>
    </source>
</evidence>
<dbReference type="PROSITE" id="PS50297">
    <property type="entry name" value="ANK_REP_REGION"/>
    <property type="match status" value="5"/>
</dbReference>
<dbReference type="Pfam" id="PF22939">
    <property type="entry name" value="WHD_GPIID"/>
    <property type="match status" value="1"/>
</dbReference>
<reference evidence="6" key="1">
    <citation type="journal article" date="2023" name="Mol. Phylogenet. Evol.">
        <title>Genome-scale phylogeny and comparative genomics of the fungal order Sordariales.</title>
        <authorList>
            <person name="Hensen N."/>
            <person name="Bonometti L."/>
            <person name="Westerberg I."/>
            <person name="Brannstrom I.O."/>
            <person name="Guillou S."/>
            <person name="Cros-Aarteil S."/>
            <person name="Calhoun S."/>
            <person name="Haridas S."/>
            <person name="Kuo A."/>
            <person name="Mondo S."/>
            <person name="Pangilinan J."/>
            <person name="Riley R."/>
            <person name="LaButti K."/>
            <person name="Andreopoulos B."/>
            <person name="Lipzen A."/>
            <person name="Chen C."/>
            <person name="Yan M."/>
            <person name="Daum C."/>
            <person name="Ng V."/>
            <person name="Clum A."/>
            <person name="Steindorff A."/>
            <person name="Ohm R.A."/>
            <person name="Martin F."/>
            <person name="Silar P."/>
            <person name="Natvig D.O."/>
            <person name="Lalanne C."/>
            <person name="Gautier V."/>
            <person name="Ament-Velasquez S.L."/>
            <person name="Kruys A."/>
            <person name="Hutchinson M.I."/>
            <person name="Powell A.J."/>
            <person name="Barry K."/>
            <person name="Miller A.N."/>
            <person name="Grigoriev I.V."/>
            <person name="Debuchy R."/>
            <person name="Gladieux P."/>
            <person name="Hiltunen Thoren M."/>
            <person name="Johannesson H."/>
        </authorList>
    </citation>
    <scope>NUCLEOTIDE SEQUENCE</scope>
    <source>
        <strain evidence="6">PSN243</strain>
    </source>
</reference>
<dbReference type="InterPro" id="IPR002110">
    <property type="entry name" value="Ankyrin_rpt"/>
</dbReference>
<evidence type="ECO:0000259" key="5">
    <source>
        <dbReference type="Pfam" id="PF24883"/>
    </source>
</evidence>
<dbReference type="PANTHER" id="PTHR24118">
    <property type="entry name" value="POTE ANKYRIN DOMAIN"/>
    <property type="match status" value="1"/>
</dbReference>